<feature type="transmembrane region" description="Helical" evidence="8">
    <location>
        <begin position="302"/>
        <end position="322"/>
    </location>
</feature>
<feature type="transmembrane region" description="Helical" evidence="8">
    <location>
        <begin position="237"/>
        <end position="261"/>
    </location>
</feature>
<dbReference type="PANTHER" id="PTHR31752:SF40">
    <property type="entry name" value="AUXIN EFFLUX CARRIER COMPONENT 8"/>
    <property type="match status" value="1"/>
</dbReference>
<dbReference type="InterPro" id="IPR014024">
    <property type="entry name" value="Auxin_eff_plant"/>
</dbReference>
<feature type="transmembrane region" description="Helical" evidence="8">
    <location>
        <begin position="7"/>
        <end position="26"/>
    </location>
</feature>
<keyword evidence="4 8" id="KW-0812">Transmembrane</keyword>
<proteinExistence type="inferred from homology"/>
<dbReference type="NCBIfam" id="TIGR00946">
    <property type="entry name" value="2a69"/>
    <property type="match status" value="1"/>
</dbReference>
<dbReference type="Proteomes" id="UP001515500">
    <property type="component" value="Unplaced"/>
</dbReference>
<dbReference type="GO" id="GO:0009926">
    <property type="term" value="P:auxin polar transport"/>
    <property type="evidence" value="ECO:0007669"/>
    <property type="project" value="TreeGrafter"/>
</dbReference>
<comment type="similarity">
    <text evidence="2 8">Belongs to the auxin efflux carrier (TC 2.A.69.1) family.</text>
</comment>
<keyword evidence="9" id="KW-1185">Reference proteome</keyword>
<evidence type="ECO:0000256" key="2">
    <source>
        <dbReference type="ARBA" id="ARBA00009177"/>
    </source>
</evidence>
<feature type="transmembrane region" description="Helical" evidence="8">
    <location>
        <begin position="97"/>
        <end position="120"/>
    </location>
</feature>
<dbReference type="GeneID" id="120254512"/>
<evidence type="ECO:0000256" key="3">
    <source>
        <dbReference type="ARBA" id="ARBA00022448"/>
    </source>
</evidence>
<dbReference type="GO" id="GO:0005783">
    <property type="term" value="C:endoplasmic reticulum"/>
    <property type="evidence" value="ECO:0007669"/>
    <property type="project" value="TreeGrafter"/>
</dbReference>
<name>A0AB40AU71_DIOCR</name>
<keyword evidence="7 8" id="KW-0927">Auxin signaling pathway</keyword>
<comment type="function">
    <text evidence="8">May act as a component of the auxin efflux carrier.</text>
</comment>
<dbReference type="PANTHER" id="PTHR31752">
    <property type="entry name" value="AUXIN EFFLUX CARRIER COMPONENT 1B-RELATED"/>
    <property type="match status" value="1"/>
</dbReference>
<keyword evidence="6 8" id="KW-0472">Membrane</keyword>
<dbReference type="GO" id="GO:0009734">
    <property type="term" value="P:auxin-activated signaling pathway"/>
    <property type="evidence" value="ECO:0007669"/>
    <property type="project" value="UniProtKB-UniRule"/>
</dbReference>
<dbReference type="AlphaFoldDB" id="A0AB40AU71"/>
<dbReference type="GO" id="GO:0005886">
    <property type="term" value="C:plasma membrane"/>
    <property type="evidence" value="ECO:0007669"/>
    <property type="project" value="TreeGrafter"/>
</dbReference>
<dbReference type="Pfam" id="PF03547">
    <property type="entry name" value="Mem_trans"/>
    <property type="match status" value="1"/>
</dbReference>
<reference evidence="10" key="1">
    <citation type="submission" date="2025-08" db="UniProtKB">
        <authorList>
            <consortium name="RefSeq"/>
        </authorList>
    </citation>
    <scope>IDENTIFICATION</scope>
</reference>
<keyword evidence="5 8" id="KW-1133">Transmembrane helix</keyword>
<keyword evidence="3 8" id="KW-0813">Transport</keyword>
<evidence type="ECO:0000256" key="4">
    <source>
        <dbReference type="ARBA" id="ARBA00022692"/>
    </source>
</evidence>
<evidence type="ECO:0000256" key="7">
    <source>
        <dbReference type="ARBA" id="ARBA00023294"/>
    </source>
</evidence>
<evidence type="ECO:0000313" key="10">
    <source>
        <dbReference type="RefSeq" id="XP_039118535.1"/>
    </source>
</evidence>
<evidence type="ECO:0000256" key="6">
    <source>
        <dbReference type="ARBA" id="ARBA00023136"/>
    </source>
</evidence>
<comment type="subcellular location">
    <subcellularLocation>
        <location evidence="1 8">Membrane</location>
        <topology evidence="1 8">Multi-pass membrane protein</topology>
    </subcellularLocation>
</comment>
<dbReference type="GO" id="GO:0010329">
    <property type="term" value="F:auxin efflux transmembrane transporter activity"/>
    <property type="evidence" value="ECO:0007669"/>
    <property type="project" value="TreeGrafter"/>
</dbReference>
<feature type="transmembrane region" description="Helical" evidence="8">
    <location>
        <begin position="71"/>
        <end position="90"/>
    </location>
</feature>
<feature type="transmembrane region" description="Helical" evidence="8">
    <location>
        <begin position="132"/>
        <end position="152"/>
    </location>
</feature>
<dbReference type="InterPro" id="IPR004776">
    <property type="entry name" value="Mem_transp_PIN-like"/>
</dbReference>
<gene>
    <name evidence="10" type="primary">LOC120254512</name>
</gene>
<dbReference type="RefSeq" id="XP_039118535.1">
    <property type="nucleotide sequence ID" value="XM_039262601.1"/>
</dbReference>
<sequence>MISGANVYRVFEAIIPLYVAMLSAYISKKWWKLFTPDQCSGINKFVAKFSIPLLSFQVISSNNPYKMNLKLILSDTTQKLLAIFIFIIFVKLRYKCSLDWLITGFSLSTLPNTLIIGLPLLKAMYGDEASKLLSQIIVLQSLVWYTLLLFLFEVRAADEIIPDPTDSSNESEAPEGIQIKPETDEVKTLSPRGTKTHHILRIVGRKLLKNPNTHSCLAGFIWALIVFKWGVKLPAIVASSIAILSDGGLGMAMFSLGLFMASQPKLVACGIRMAALSMGIKFILGPALMAISSYAVGLRGTLLSIAIVQAALPQGIVPFVFAREYGVHPEILSTGVIIGMLIAIPIALAYYLVLDHIQ</sequence>
<organism evidence="9 10">
    <name type="scientific">Dioscorea cayennensis subsp. rotundata</name>
    <name type="common">White Guinea yam</name>
    <name type="synonym">Dioscorea rotundata</name>
    <dbReference type="NCBI Taxonomy" id="55577"/>
    <lineage>
        <taxon>Eukaryota</taxon>
        <taxon>Viridiplantae</taxon>
        <taxon>Streptophyta</taxon>
        <taxon>Embryophyta</taxon>
        <taxon>Tracheophyta</taxon>
        <taxon>Spermatophyta</taxon>
        <taxon>Magnoliopsida</taxon>
        <taxon>Liliopsida</taxon>
        <taxon>Dioscoreales</taxon>
        <taxon>Dioscoreaceae</taxon>
        <taxon>Dioscorea</taxon>
    </lineage>
</organism>
<comment type="caution">
    <text evidence="8">Lacks conserved residue(s) required for the propagation of feature annotation.</text>
</comment>
<evidence type="ECO:0000256" key="1">
    <source>
        <dbReference type="ARBA" id="ARBA00004141"/>
    </source>
</evidence>
<feature type="transmembrane region" description="Helical" evidence="8">
    <location>
        <begin position="273"/>
        <end position="296"/>
    </location>
</feature>
<protein>
    <recommendedName>
        <fullName evidence="8">Auxin efflux carrier component</fullName>
    </recommendedName>
</protein>
<feature type="transmembrane region" description="Helical" evidence="8">
    <location>
        <begin position="334"/>
        <end position="353"/>
    </location>
</feature>
<evidence type="ECO:0000256" key="5">
    <source>
        <dbReference type="ARBA" id="ARBA00022989"/>
    </source>
</evidence>
<dbReference type="InterPro" id="IPR051107">
    <property type="entry name" value="Auxin_Efflux_Carrier"/>
</dbReference>
<evidence type="ECO:0000313" key="9">
    <source>
        <dbReference type="Proteomes" id="UP001515500"/>
    </source>
</evidence>
<evidence type="ECO:0000256" key="8">
    <source>
        <dbReference type="RuleBase" id="RU362108"/>
    </source>
</evidence>
<accession>A0AB40AU71</accession>